<proteinExistence type="predicted"/>
<feature type="transmembrane region" description="Helical" evidence="1">
    <location>
        <begin position="372"/>
        <end position="393"/>
    </location>
</feature>
<feature type="transmembrane region" description="Helical" evidence="1">
    <location>
        <begin position="108"/>
        <end position="128"/>
    </location>
</feature>
<keyword evidence="1" id="KW-0472">Membrane</keyword>
<dbReference type="RefSeq" id="WP_205155590.1">
    <property type="nucleotide sequence ID" value="NZ_JACLYY010000001.1"/>
</dbReference>
<feature type="transmembrane region" description="Helical" evidence="1">
    <location>
        <begin position="252"/>
        <end position="268"/>
    </location>
</feature>
<organism evidence="2 3">
    <name type="scientific">Faecalicatena fissicatena</name>
    <dbReference type="NCBI Taxonomy" id="290055"/>
    <lineage>
        <taxon>Bacteria</taxon>
        <taxon>Bacillati</taxon>
        <taxon>Bacillota</taxon>
        <taxon>Clostridia</taxon>
        <taxon>Lachnospirales</taxon>
        <taxon>Lachnospiraceae</taxon>
        <taxon>Faecalicatena</taxon>
    </lineage>
</organism>
<feature type="transmembrane region" description="Helical" evidence="1">
    <location>
        <begin position="58"/>
        <end position="77"/>
    </location>
</feature>
<feature type="transmembrane region" description="Helical" evidence="1">
    <location>
        <begin position="207"/>
        <end position="224"/>
    </location>
</feature>
<name>A0ABS2E4H3_9FIRM</name>
<dbReference type="Proteomes" id="UP000716906">
    <property type="component" value="Unassembled WGS sequence"/>
</dbReference>
<comment type="caution">
    <text evidence="2">The sequence shown here is derived from an EMBL/GenBank/DDBJ whole genome shotgun (WGS) entry which is preliminary data.</text>
</comment>
<gene>
    <name evidence="2" type="ORF">H7U36_00210</name>
</gene>
<feature type="transmembrane region" description="Helical" evidence="1">
    <location>
        <begin position="443"/>
        <end position="460"/>
    </location>
</feature>
<feature type="transmembrane region" description="Helical" evidence="1">
    <location>
        <begin position="35"/>
        <end position="51"/>
    </location>
</feature>
<feature type="transmembrane region" description="Helical" evidence="1">
    <location>
        <begin position="229"/>
        <end position="246"/>
    </location>
</feature>
<accession>A0ABS2E4H3</accession>
<feature type="transmembrane region" description="Helical" evidence="1">
    <location>
        <begin position="275"/>
        <end position="296"/>
    </location>
</feature>
<feature type="transmembrane region" description="Helical" evidence="1">
    <location>
        <begin position="12"/>
        <end position="29"/>
    </location>
</feature>
<keyword evidence="3" id="KW-1185">Reference proteome</keyword>
<keyword evidence="1" id="KW-1133">Transmembrane helix</keyword>
<feature type="transmembrane region" description="Helical" evidence="1">
    <location>
        <begin position="414"/>
        <end position="431"/>
    </location>
</feature>
<feature type="transmembrane region" description="Helical" evidence="1">
    <location>
        <begin position="169"/>
        <end position="187"/>
    </location>
</feature>
<keyword evidence="1" id="KW-0812">Transmembrane</keyword>
<reference evidence="2 3" key="1">
    <citation type="journal article" date="2021" name="Sci. Rep.">
        <title>The distribution of antibiotic resistance genes in chicken gut microbiota commensals.</title>
        <authorList>
            <person name="Juricova H."/>
            <person name="Matiasovicova J."/>
            <person name="Kubasova T."/>
            <person name="Cejkova D."/>
            <person name="Rychlik I."/>
        </authorList>
    </citation>
    <scope>NUCLEOTIDE SEQUENCE [LARGE SCALE GENOMIC DNA]</scope>
    <source>
        <strain evidence="2 3">An773</strain>
    </source>
</reference>
<dbReference type="EMBL" id="JACLYY010000001">
    <property type="protein sequence ID" value="MBM6736532.1"/>
    <property type="molecule type" value="Genomic_DNA"/>
</dbReference>
<evidence type="ECO:0008006" key="4">
    <source>
        <dbReference type="Google" id="ProtNLM"/>
    </source>
</evidence>
<feature type="transmembrane region" description="Helical" evidence="1">
    <location>
        <begin position="83"/>
        <end position="101"/>
    </location>
</feature>
<sequence length="471" mass="53963">MMKIQGKKKTFLLFIAGYAIVFAMMFIGIREDYMILETAALCGGGCILLLLRRPAWIIYLMIFYCCVEKWMISQFGMPDSLDLAMDLMMLLCLGLALKTLFEKNDRYYFVFPLVLAGAFFVIGMLSALFQQVDILLICWSYRNLMRFFLFFFSCVVILDVDDVENLMRLFSWLFHANILIVSFQFWIQGYSQDNLGGLFGTQMGCNGYMNTYLCIYVSFVCVMYMARRLSFWIFLYVSAGSLYIAALSELKFWFMEYVLILAVSILLTRFSSRTILMLIGAAAGLFIGLQLFNAVFPGWEFSVNQILDYTGQGGYSTETDLNRLTAISRICNEFLHTISQRLFGFGLGSCETSTFFNSGFFQQYGETIHYTYLLQAFLFLETGFVGLFLYLGFYISISAKALIMRRFLDETAQIYCGTAAICAVTCILQVFYNSALRVENSGYLAYFMLAVPFIFMKGRSGEENDESIKKD</sequence>
<evidence type="ECO:0000313" key="3">
    <source>
        <dbReference type="Proteomes" id="UP000716906"/>
    </source>
</evidence>
<evidence type="ECO:0000313" key="2">
    <source>
        <dbReference type="EMBL" id="MBM6736532.1"/>
    </source>
</evidence>
<evidence type="ECO:0000256" key="1">
    <source>
        <dbReference type="SAM" id="Phobius"/>
    </source>
</evidence>
<feature type="transmembrane region" description="Helical" evidence="1">
    <location>
        <begin position="134"/>
        <end position="157"/>
    </location>
</feature>
<protein>
    <recommendedName>
        <fullName evidence="4">Lipid A core-O-antigen ligase and related enzymes</fullName>
    </recommendedName>
</protein>